<keyword evidence="2" id="KW-1185">Reference proteome</keyword>
<evidence type="ECO:0000313" key="2">
    <source>
        <dbReference type="Proteomes" id="UP000422989"/>
    </source>
</evidence>
<reference evidence="1 2" key="1">
    <citation type="submission" date="2018-09" db="EMBL/GenBank/DDBJ databases">
        <title>Whole genome sequencing of Microbacterium oryzae strain MB-10T.</title>
        <authorList>
            <person name="Das S.K."/>
        </authorList>
    </citation>
    <scope>NUCLEOTIDE SEQUENCE [LARGE SCALE GENOMIC DNA]</scope>
    <source>
        <strain evidence="1 2">MB-10</strain>
    </source>
</reference>
<proteinExistence type="predicted"/>
<dbReference type="KEGG" id="moj:D7D94_10005"/>
<accession>A0A6I6E8M4</accession>
<name>A0A6I6E8M4_9MICO</name>
<sequence>MSTDGPRRERAPRRRSRRFAGALLAVIGGLAVLAGGGAAVSLTQGPRVTSVEVDPDAAVEASGTRLVLTADQALSEIDPGQVTVSPETPFTIDAVGRMVGVRFTVPLDDATDYTVTIDDAESVGGGPAATLEASFTTPAAEIFLLQRNPDGDDTVFRSGLSGDEAVPVYSAPAIDDFRVSGEHLVVSVRKGDASALYVADLDGSDAREMTLPGEGTVTGLQVSTRGELVGYTYTDLALSETEGRASVLFTADLRDPEADPQPLLVGDEQPSIASWRFVPDASALLFVDFAGDLIVYDPAAAEPAPTALGTAFAIDAVSRGTYTAFVERLDAAGGVQLDLTTGEETPLVAPDEDLGQLGRVLPVPGGGTLRQYVRFGGDQLPEAQGAAYVDDEGAVTPLFEATGSDGLLQTCVSPSGRYAATLVAPDLRTNPYDSESLQPLPGELRTHIVEIATGEEVSVLSGFGISWCDVGPWDGAMG</sequence>
<dbReference type="SUPFAM" id="SSF82171">
    <property type="entry name" value="DPP6 N-terminal domain-like"/>
    <property type="match status" value="1"/>
</dbReference>
<dbReference type="Gene3D" id="2.130.10.120">
    <property type="entry name" value="Prolyl oligopeptidase, N-terminal domain"/>
    <property type="match status" value="1"/>
</dbReference>
<dbReference type="AlphaFoldDB" id="A0A6I6E8M4"/>
<evidence type="ECO:0000313" key="1">
    <source>
        <dbReference type="EMBL" id="QGU27961.1"/>
    </source>
</evidence>
<dbReference type="OrthoDB" id="5057864at2"/>
<dbReference type="EMBL" id="CP032550">
    <property type="protein sequence ID" value="QGU27961.1"/>
    <property type="molecule type" value="Genomic_DNA"/>
</dbReference>
<dbReference type="RefSeq" id="WP_156242466.1">
    <property type="nucleotide sequence ID" value="NZ_CP032550.1"/>
</dbReference>
<protein>
    <recommendedName>
        <fullName evidence="3">SbsA Ig-like domain-containing protein</fullName>
    </recommendedName>
</protein>
<dbReference type="Proteomes" id="UP000422989">
    <property type="component" value="Chromosome"/>
</dbReference>
<gene>
    <name evidence="1" type="ORF">D7D94_10005</name>
</gene>
<organism evidence="1 2">
    <name type="scientific">Microbacterium oryzae</name>
    <dbReference type="NCBI Taxonomy" id="743009"/>
    <lineage>
        <taxon>Bacteria</taxon>
        <taxon>Bacillati</taxon>
        <taxon>Actinomycetota</taxon>
        <taxon>Actinomycetes</taxon>
        <taxon>Micrococcales</taxon>
        <taxon>Microbacteriaceae</taxon>
        <taxon>Microbacterium</taxon>
    </lineage>
</organism>
<evidence type="ECO:0008006" key="3">
    <source>
        <dbReference type="Google" id="ProtNLM"/>
    </source>
</evidence>